<dbReference type="Proteomes" id="UP000216024">
    <property type="component" value="Unassembled WGS sequence"/>
</dbReference>
<protein>
    <recommendedName>
        <fullName evidence="5">Sortase</fullName>
    </recommendedName>
</protein>
<dbReference type="InterPro" id="IPR023365">
    <property type="entry name" value="Sortase_dom-sf"/>
</dbReference>
<proteinExistence type="predicted"/>
<dbReference type="GO" id="GO:0016787">
    <property type="term" value="F:hydrolase activity"/>
    <property type="evidence" value="ECO:0007669"/>
    <property type="project" value="UniProtKB-KW"/>
</dbReference>
<evidence type="ECO:0000313" key="4">
    <source>
        <dbReference type="Proteomes" id="UP000216024"/>
    </source>
</evidence>
<dbReference type="AlphaFoldDB" id="A0A267MHE9"/>
<name>A0A267MHE9_9FIRM</name>
<organism evidence="3 4">
    <name type="scientific">Anaeromicrobium sediminis</name>
    <dbReference type="NCBI Taxonomy" id="1478221"/>
    <lineage>
        <taxon>Bacteria</taxon>
        <taxon>Bacillati</taxon>
        <taxon>Bacillota</taxon>
        <taxon>Clostridia</taxon>
        <taxon>Peptostreptococcales</taxon>
        <taxon>Thermotaleaceae</taxon>
        <taxon>Anaeromicrobium</taxon>
    </lineage>
</organism>
<evidence type="ECO:0000313" key="3">
    <source>
        <dbReference type="EMBL" id="PAB59001.1"/>
    </source>
</evidence>
<evidence type="ECO:0000256" key="2">
    <source>
        <dbReference type="PIRSR" id="PIRSR605754-1"/>
    </source>
</evidence>
<comment type="caution">
    <text evidence="3">The sequence shown here is derived from an EMBL/GenBank/DDBJ whole genome shotgun (WGS) entry which is preliminary data.</text>
</comment>
<dbReference type="Pfam" id="PF04203">
    <property type="entry name" value="Sortase"/>
    <property type="match status" value="1"/>
</dbReference>
<dbReference type="NCBIfam" id="TIGR01076">
    <property type="entry name" value="sortase_fam"/>
    <property type="match status" value="1"/>
</dbReference>
<dbReference type="InterPro" id="IPR005754">
    <property type="entry name" value="Sortase"/>
</dbReference>
<dbReference type="EMBL" id="NIBG01000010">
    <property type="protein sequence ID" value="PAB59001.1"/>
    <property type="molecule type" value="Genomic_DNA"/>
</dbReference>
<dbReference type="OrthoDB" id="154054at2"/>
<sequence>MNFKLIKKSIINNLLIILGIFMLIISFCHLNKWRFSQNEFVAKNEKKDSENIPTIQPVKDESSINIHEKTMIDHETDHNISPIKRDNYEDGMMIIHIPKLNIRAGVIKGTSKPQLKKGPGLYEKSPLVTEENGNICIAGHRTTYGAWFRNIDKLDKEDEIHIDFNGFTYLYKVEKVFSVNKKEWSITEPTGYSALTLTTCHPPGSARERLVVRGKLEKIHKIYE</sequence>
<feature type="active site" description="Acyl-thioester intermediate" evidence="2">
    <location>
        <position position="200"/>
    </location>
</feature>
<keyword evidence="1" id="KW-0378">Hydrolase</keyword>
<gene>
    <name evidence="3" type="ORF">CCE28_12525</name>
</gene>
<evidence type="ECO:0008006" key="5">
    <source>
        <dbReference type="Google" id="ProtNLM"/>
    </source>
</evidence>
<dbReference type="InterPro" id="IPR042003">
    <property type="entry name" value="Sortase_E"/>
</dbReference>
<keyword evidence="4" id="KW-1185">Reference proteome</keyword>
<evidence type="ECO:0000256" key="1">
    <source>
        <dbReference type="ARBA" id="ARBA00022801"/>
    </source>
</evidence>
<reference evidence="3 4" key="1">
    <citation type="submission" date="2017-06" db="EMBL/GenBank/DDBJ databases">
        <title>Draft genome sequence of anaerobic fermentative bacterium Anaeromicrobium sediminis DY2726D isolated from West Pacific Ocean sediments.</title>
        <authorList>
            <person name="Zeng X."/>
        </authorList>
    </citation>
    <scope>NUCLEOTIDE SEQUENCE [LARGE SCALE GENOMIC DNA]</scope>
    <source>
        <strain evidence="3 4">DY2726D</strain>
    </source>
</reference>
<dbReference type="SUPFAM" id="SSF63817">
    <property type="entry name" value="Sortase"/>
    <property type="match status" value="1"/>
</dbReference>
<accession>A0A267MHE9</accession>
<dbReference type="Gene3D" id="2.40.260.10">
    <property type="entry name" value="Sortase"/>
    <property type="match status" value="1"/>
</dbReference>
<dbReference type="CDD" id="cd05830">
    <property type="entry name" value="Sortase_E"/>
    <property type="match status" value="1"/>
</dbReference>
<feature type="active site" description="Proton donor/acceptor" evidence="2">
    <location>
        <position position="140"/>
    </location>
</feature>
<dbReference type="RefSeq" id="WP_095134067.1">
    <property type="nucleotide sequence ID" value="NZ_NIBG01000010.1"/>
</dbReference>